<gene>
    <name evidence="2" type="ORF">PGTG_12191</name>
</gene>
<dbReference type="HOGENOM" id="CLU_1769039_0_0_1"/>
<sequence length="147" mass="16477">MRWQSDKLEASSARFHENKPPGFGNRDTFEQSGSSKFLDVAAIETGFEHVAMNPECFDVENIKLGRFLGQTIYQTVLFGKSDRSSLISLPLASKRFKTPREYLLIQLFFQFLLSFRTKQASLSDEKLVGSMPIVSSLGKSGWIDGSG</sequence>
<name>E3KPK0_PUCGT</name>
<dbReference type="VEuPathDB" id="FungiDB:PGTG_12191"/>
<dbReference type="RefSeq" id="XP_003330654.1">
    <property type="nucleotide sequence ID" value="XM_003330606.2"/>
</dbReference>
<dbReference type="AlphaFoldDB" id="E3KPK0"/>
<dbReference type="Proteomes" id="UP000008783">
    <property type="component" value="Unassembled WGS sequence"/>
</dbReference>
<dbReference type="GeneID" id="10540246"/>
<dbReference type="OrthoDB" id="10306208at2759"/>
<accession>E3KPK0</accession>
<evidence type="ECO:0000313" key="2">
    <source>
        <dbReference type="EMBL" id="EFP86235.1"/>
    </source>
</evidence>
<protein>
    <submittedName>
        <fullName evidence="2">Uncharacterized protein</fullName>
    </submittedName>
</protein>
<dbReference type="InParanoid" id="E3KPK0"/>
<dbReference type="KEGG" id="pgr:PGTG_12191"/>
<dbReference type="EMBL" id="DS178299">
    <property type="protein sequence ID" value="EFP86235.1"/>
    <property type="molecule type" value="Genomic_DNA"/>
</dbReference>
<feature type="compositionally biased region" description="Basic and acidic residues" evidence="1">
    <location>
        <begin position="1"/>
        <end position="19"/>
    </location>
</feature>
<proteinExistence type="predicted"/>
<evidence type="ECO:0000256" key="1">
    <source>
        <dbReference type="SAM" id="MobiDB-lite"/>
    </source>
</evidence>
<reference evidence="3" key="2">
    <citation type="journal article" date="2011" name="Proc. Natl. Acad. Sci. U.S.A.">
        <title>Obligate biotrophy features unraveled by the genomic analysis of rust fungi.</title>
        <authorList>
            <person name="Duplessis S."/>
            <person name="Cuomo C.A."/>
            <person name="Lin Y.-C."/>
            <person name="Aerts A."/>
            <person name="Tisserant E."/>
            <person name="Veneault-Fourrey C."/>
            <person name="Joly D.L."/>
            <person name="Hacquard S."/>
            <person name="Amselem J."/>
            <person name="Cantarel B.L."/>
            <person name="Chiu R."/>
            <person name="Coutinho P.M."/>
            <person name="Feau N."/>
            <person name="Field M."/>
            <person name="Frey P."/>
            <person name="Gelhaye E."/>
            <person name="Goldberg J."/>
            <person name="Grabherr M.G."/>
            <person name="Kodira C.D."/>
            <person name="Kohler A."/>
            <person name="Kuees U."/>
            <person name="Lindquist E.A."/>
            <person name="Lucas S.M."/>
            <person name="Mago R."/>
            <person name="Mauceli E."/>
            <person name="Morin E."/>
            <person name="Murat C."/>
            <person name="Pangilinan J.L."/>
            <person name="Park R."/>
            <person name="Pearson M."/>
            <person name="Quesneville H."/>
            <person name="Rouhier N."/>
            <person name="Sakthikumar S."/>
            <person name="Salamov A.A."/>
            <person name="Schmutz J."/>
            <person name="Selles B."/>
            <person name="Shapiro H."/>
            <person name="Tanguay P."/>
            <person name="Tuskan G.A."/>
            <person name="Henrissat B."/>
            <person name="Van de Peer Y."/>
            <person name="Rouze P."/>
            <person name="Ellis J.G."/>
            <person name="Dodds P.N."/>
            <person name="Schein J.E."/>
            <person name="Zhong S."/>
            <person name="Hamelin R.C."/>
            <person name="Grigoriev I.V."/>
            <person name="Szabo L.J."/>
            <person name="Martin F."/>
        </authorList>
    </citation>
    <scope>NUCLEOTIDE SEQUENCE [LARGE SCALE GENOMIC DNA]</scope>
    <source>
        <strain evidence="3">CRL 75-36-700-3 / race SCCL</strain>
    </source>
</reference>
<evidence type="ECO:0000313" key="3">
    <source>
        <dbReference type="Proteomes" id="UP000008783"/>
    </source>
</evidence>
<organism evidence="2 3">
    <name type="scientific">Puccinia graminis f. sp. tritici (strain CRL 75-36-700-3 / race SCCL)</name>
    <name type="common">Black stem rust fungus</name>
    <dbReference type="NCBI Taxonomy" id="418459"/>
    <lineage>
        <taxon>Eukaryota</taxon>
        <taxon>Fungi</taxon>
        <taxon>Dikarya</taxon>
        <taxon>Basidiomycota</taxon>
        <taxon>Pucciniomycotina</taxon>
        <taxon>Pucciniomycetes</taxon>
        <taxon>Pucciniales</taxon>
        <taxon>Pucciniaceae</taxon>
        <taxon>Puccinia</taxon>
    </lineage>
</organism>
<keyword evidence="3" id="KW-1185">Reference proteome</keyword>
<reference key="1">
    <citation type="submission" date="2007-01" db="EMBL/GenBank/DDBJ databases">
        <title>The Genome Sequence of Puccinia graminis f. sp. tritici Strain CRL 75-36-700-3.</title>
        <authorList>
            <consortium name="The Broad Institute Genome Sequencing Platform"/>
            <person name="Birren B."/>
            <person name="Lander E."/>
            <person name="Galagan J."/>
            <person name="Nusbaum C."/>
            <person name="Devon K."/>
            <person name="Cuomo C."/>
            <person name="Jaffe D."/>
            <person name="Butler J."/>
            <person name="Alvarez P."/>
            <person name="Gnerre S."/>
            <person name="Grabherr M."/>
            <person name="Mauceli E."/>
            <person name="Brockman W."/>
            <person name="Young S."/>
            <person name="LaButti K."/>
            <person name="Sykes S."/>
            <person name="DeCaprio D."/>
            <person name="Crawford M."/>
            <person name="Koehrsen M."/>
            <person name="Engels R."/>
            <person name="Montgomery P."/>
            <person name="Pearson M."/>
            <person name="Howarth C."/>
            <person name="Larson L."/>
            <person name="White J."/>
            <person name="Zeng Q."/>
            <person name="Kodira C."/>
            <person name="Yandava C."/>
            <person name="Alvarado L."/>
            <person name="O'Leary S."/>
            <person name="Szabo L."/>
            <person name="Dean R."/>
            <person name="Schein J."/>
        </authorList>
    </citation>
    <scope>NUCLEOTIDE SEQUENCE</scope>
    <source>
        <strain>CRL 75-36-700-3</strain>
    </source>
</reference>
<feature type="region of interest" description="Disordered" evidence="1">
    <location>
        <begin position="1"/>
        <end position="26"/>
    </location>
</feature>